<evidence type="ECO:0000313" key="6">
    <source>
        <dbReference type="Proteomes" id="UP000193006"/>
    </source>
</evidence>
<feature type="coiled-coil region" evidence="3">
    <location>
        <begin position="199"/>
        <end position="226"/>
    </location>
</feature>
<keyword evidence="3" id="KW-0175">Coiled coil</keyword>
<dbReference type="Pfam" id="PF07508">
    <property type="entry name" value="Recombinase"/>
    <property type="match status" value="1"/>
</dbReference>
<evidence type="ECO:0000256" key="2">
    <source>
        <dbReference type="ARBA" id="ARBA00023172"/>
    </source>
</evidence>
<keyword evidence="1" id="KW-0238">DNA-binding</keyword>
<dbReference type="STRING" id="199441.BkAM31D_22680"/>
<dbReference type="InterPro" id="IPR011109">
    <property type="entry name" value="DNA_bind_recombinase_dom"/>
</dbReference>
<dbReference type="GO" id="GO:0000150">
    <property type="term" value="F:DNA strand exchange activity"/>
    <property type="evidence" value="ECO:0007669"/>
    <property type="project" value="InterPro"/>
</dbReference>
<feature type="domain" description="Recombinase" evidence="4">
    <location>
        <begin position="4"/>
        <end position="34"/>
    </location>
</feature>
<organism evidence="5 6">
    <name type="scientific">Halalkalibacter krulwichiae</name>
    <dbReference type="NCBI Taxonomy" id="199441"/>
    <lineage>
        <taxon>Bacteria</taxon>
        <taxon>Bacillati</taxon>
        <taxon>Bacillota</taxon>
        <taxon>Bacilli</taxon>
        <taxon>Bacillales</taxon>
        <taxon>Bacillaceae</taxon>
        <taxon>Halalkalibacter</taxon>
    </lineage>
</organism>
<keyword evidence="2" id="KW-0233">DNA recombination</keyword>
<evidence type="ECO:0000256" key="1">
    <source>
        <dbReference type="ARBA" id="ARBA00023125"/>
    </source>
</evidence>
<proteinExistence type="predicted"/>
<sequence length="366" mass="43783">MNEGQEPQYYIEDHHEPIVSKKKWEEVQKILDERAEAIKQKRSAPLPGINEDKNEAFLDKVVCGECSKQVVHFANKRPRKNGDYYQHYWFCYRAGFPHYHVHEPCDSMAHNQDYYEQHFRHLLTNIYEDSTFYQKAEQAIEQMDLTSEEKDKEEQLEQEVQALNQELYKVVDESLHGQGRNTERVDQMTEKLCAMYERLAAFRDRKEKAEEERKALKRFMKNLKAYIKSESKAFPTEIYTDVVNHAAVYKDGRIVYHLRFGLEWTTDEVYATFQEQCEKQRWAKFKEKHEALLKGPEVAALLEYCQEPRTVKEMLAFMQERMQIGKTKLVDRIVMPLFKEGTFERFLQKRAPNIREYAYQVKEDQE</sequence>
<dbReference type="Gene3D" id="3.90.1750.20">
    <property type="entry name" value="Putative Large Serine Recombinase, Chain B, Domain 2"/>
    <property type="match status" value="1"/>
</dbReference>
<accession>A0A1X9MMM3</accession>
<gene>
    <name evidence="5" type="ORF">BkAM31D_22680</name>
</gene>
<protein>
    <recommendedName>
        <fullName evidence="4">Recombinase domain-containing protein</fullName>
    </recommendedName>
</protein>
<dbReference type="PANTHER" id="PTHR30461">
    <property type="entry name" value="DNA-INVERTASE FROM LAMBDOID PROPHAGE"/>
    <property type="match status" value="1"/>
</dbReference>
<feature type="coiled-coil region" evidence="3">
    <location>
        <begin position="133"/>
        <end position="173"/>
    </location>
</feature>
<dbReference type="AlphaFoldDB" id="A0A1X9MMM3"/>
<dbReference type="Proteomes" id="UP000193006">
    <property type="component" value="Chromosome"/>
</dbReference>
<dbReference type="InterPro" id="IPR050639">
    <property type="entry name" value="SSR_resolvase"/>
</dbReference>
<evidence type="ECO:0000259" key="4">
    <source>
        <dbReference type="Pfam" id="PF07508"/>
    </source>
</evidence>
<dbReference type="EMBL" id="CP020814">
    <property type="protein sequence ID" value="ARK32442.1"/>
    <property type="molecule type" value="Genomic_DNA"/>
</dbReference>
<evidence type="ECO:0000256" key="3">
    <source>
        <dbReference type="SAM" id="Coils"/>
    </source>
</evidence>
<dbReference type="RefSeq" id="WP_066157480.1">
    <property type="nucleotide sequence ID" value="NZ_CP020814.1"/>
</dbReference>
<dbReference type="GO" id="GO:0003677">
    <property type="term" value="F:DNA binding"/>
    <property type="evidence" value="ECO:0007669"/>
    <property type="project" value="UniProtKB-KW"/>
</dbReference>
<name>A0A1X9MMM3_9BACI</name>
<reference evidence="5 6" key="1">
    <citation type="submission" date="2017-04" db="EMBL/GenBank/DDBJ databases">
        <title>Bacillus krulwichiae AM31D Genome sequencing and assembly.</title>
        <authorList>
            <person name="Krulwich T.A."/>
            <person name="Anastor L."/>
            <person name="Ehrlich R."/>
            <person name="Ehrlich G.D."/>
            <person name="Janto B."/>
        </authorList>
    </citation>
    <scope>NUCLEOTIDE SEQUENCE [LARGE SCALE GENOMIC DNA]</scope>
    <source>
        <strain evidence="5 6">AM31D</strain>
    </source>
</reference>
<dbReference type="KEGG" id="bkw:BkAM31D_22680"/>
<evidence type="ECO:0000313" key="5">
    <source>
        <dbReference type="EMBL" id="ARK32442.1"/>
    </source>
</evidence>
<keyword evidence="6" id="KW-1185">Reference proteome</keyword>
<dbReference type="PANTHER" id="PTHR30461:SF2">
    <property type="entry name" value="SERINE RECOMBINASE PINE-RELATED"/>
    <property type="match status" value="1"/>
</dbReference>
<dbReference type="InterPro" id="IPR038109">
    <property type="entry name" value="DNA_bind_recomb_sf"/>
</dbReference>